<protein>
    <submittedName>
        <fullName evidence="1">Uu.00g055830.m01.CDS01</fullName>
    </submittedName>
</protein>
<dbReference type="EMBL" id="CAUWAG010000019">
    <property type="protein sequence ID" value="CAJ2512568.1"/>
    <property type="molecule type" value="Genomic_DNA"/>
</dbReference>
<reference evidence="1" key="1">
    <citation type="submission" date="2023-10" db="EMBL/GenBank/DDBJ databases">
        <authorList>
            <person name="Hackl T."/>
        </authorList>
    </citation>
    <scope>NUCLEOTIDE SEQUENCE</scope>
</reference>
<proteinExistence type="predicted"/>
<dbReference type="AlphaFoldDB" id="A0AAI8VY47"/>
<dbReference type="Gene3D" id="3.40.50.300">
    <property type="entry name" value="P-loop containing nucleotide triphosphate hydrolases"/>
    <property type="match status" value="1"/>
</dbReference>
<sequence>MAEKHKETWSAIQGCGRNFWEAVANKPVRLMDSIHIDQEVKDERLEDLTRYLSGRKEFNKTDIPYRRDYLLYDPLGCGKSRYH</sequence>
<evidence type="ECO:0000313" key="1">
    <source>
        <dbReference type="EMBL" id="CAJ2512568.1"/>
    </source>
</evidence>
<comment type="caution">
    <text evidence="1">The sequence shown here is derived from an EMBL/GenBank/DDBJ whole genome shotgun (WGS) entry which is preliminary data.</text>
</comment>
<keyword evidence="2" id="KW-1185">Reference proteome</keyword>
<accession>A0AAI8VY47</accession>
<organism evidence="1 2">
    <name type="scientific">Anthostomella pinea</name>
    <dbReference type="NCBI Taxonomy" id="933095"/>
    <lineage>
        <taxon>Eukaryota</taxon>
        <taxon>Fungi</taxon>
        <taxon>Dikarya</taxon>
        <taxon>Ascomycota</taxon>
        <taxon>Pezizomycotina</taxon>
        <taxon>Sordariomycetes</taxon>
        <taxon>Xylariomycetidae</taxon>
        <taxon>Xylariales</taxon>
        <taxon>Xylariaceae</taxon>
        <taxon>Anthostomella</taxon>
    </lineage>
</organism>
<dbReference type="Proteomes" id="UP001295740">
    <property type="component" value="Unassembled WGS sequence"/>
</dbReference>
<name>A0AAI8VY47_9PEZI</name>
<gene>
    <name evidence="1" type="ORF">KHLLAP_LOCUS13036</name>
</gene>
<evidence type="ECO:0000313" key="2">
    <source>
        <dbReference type="Proteomes" id="UP001295740"/>
    </source>
</evidence>
<dbReference type="InterPro" id="IPR027417">
    <property type="entry name" value="P-loop_NTPase"/>
</dbReference>